<dbReference type="EMBL" id="JACHJW010000001">
    <property type="protein sequence ID" value="MBB4959572.1"/>
    <property type="molecule type" value="Genomic_DNA"/>
</dbReference>
<evidence type="ECO:0000313" key="9">
    <source>
        <dbReference type="Proteomes" id="UP000578819"/>
    </source>
</evidence>
<dbReference type="GO" id="GO:0005886">
    <property type="term" value="C:plasma membrane"/>
    <property type="evidence" value="ECO:0007669"/>
    <property type="project" value="UniProtKB-SubCell"/>
</dbReference>
<dbReference type="RefSeq" id="WP_184535480.1">
    <property type="nucleotide sequence ID" value="NZ_JACHJW010000001.1"/>
</dbReference>
<dbReference type="PANTHER" id="PTHR30086:SF20">
    <property type="entry name" value="ARGININE EXPORTER PROTEIN ARGO-RELATED"/>
    <property type="match status" value="1"/>
</dbReference>
<protein>
    <submittedName>
        <fullName evidence="8">Threonine/homoserine/homoserine lactone efflux protein</fullName>
    </submittedName>
</protein>
<evidence type="ECO:0000256" key="2">
    <source>
        <dbReference type="ARBA" id="ARBA00022475"/>
    </source>
</evidence>
<dbReference type="GO" id="GO:0015171">
    <property type="term" value="F:amino acid transmembrane transporter activity"/>
    <property type="evidence" value="ECO:0007669"/>
    <property type="project" value="TreeGrafter"/>
</dbReference>
<feature type="transmembrane region" description="Helical" evidence="7">
    <location>
        <begin position="175"/>
        <end position="200"/>
    </location>
</feature>
<evidence type="ECO:0000256" key="3">
    <source>
        <dbReference type="ARBA" id="ARBA00022692"/>
    </source>
</evidence>
<feature type="transmembrane region" description="Helical" evidence="7">
    <location>
        <begin position="42"/>
        <end position="65"/>
    </location>
</feature>
<feature type="transmembrane region" description="Helical" evidence="7">
    <location>
        <begin position="212"/>
        <end position="230"/>
    </location>
</feature>
<evidence type="ECO:0000256" key="6">
    <source>
        <dbReference type="SAM" id="MobiDB-lite"/>
    </source>
</evidence>
<evidence type="ECO:0000256" key="5">
    <source>
        <dbReference type="ARBA" id="ARBA00023136"/>
    </source>
</evidence>
<name>A0A7W7SRD0_9ACTN</name>
<accession>A0A7W7SRD0</accession>
<evidence type="ECO:0000256" key="1">
    <source>
        <dbReference type="ARBA" id="ARBA00004651"/>
    </source>
</evidence>
<evidence type="ECO:0000313" key="8">
    <source>
        <dbReference type="EMBL" id="MBB4959572.1"/>
    </source>
</evidence>
<comment type="subcellular location">
    <subcellularLocation>
        <location evidence="1">Cell membrane</location>
        <topology evidence="1">Multi-pass membrane protein</topology>
    </subcellularLocation>
</comment>
<keyword evidence="3 7" id="KW-0812">Transmembrane</keyword>
<keyword evidence="5 7" id="KW-0472">Membrane</keyword>
<dbReference type="PANTHER" id="PTHR30086">
    <property type="entry name" value="ARGININE EXPORTER PROTEIN ARGO"/>
    <property type="match status" value="1"/>
</dbReference>
<keyword evidence="2" id="KW-1003">Cell membrane</keyword>
<dbReference type="Proteomes" id="UP000578819">
    <property type="component" value="Unassembled WGS sequence"/>
</dbReference>
<comment type="caution">
    <text evidence="8">The sequence shown here is derived from an EMBL/GenBank/DDBJ whole genome shotgun (WGS) entry which is preliminary data.</text>
</comment>
<keyword evidence="9" id="KW-1185">Reference proteome</keyword>
<feature type="transmembrane region" description="Helical" evidence="7">
    <location>
        <begin position="77"/>
        <end position="95"/>
    </location>
</feature>
<dbReference type="InterPro" id="IPR001123">
    <property type="entry name" value="LeuE-type"/>
</dbReference>
<dbReference type="AlphaFoldDB" id="A0A7W7SRD0"/>
<evidence type="ECO:0000256" key="4">
    <source>
        <dbReference type="ARBA" id="ARBA00022989"/>
    </source>
</evidence>
<proteinExistence type="predicted"/>
<evidence type="ECO:0000256" key="7">
    <source>
        <dbReference type="SAM" id="Phobius"/>
    </source>
</evidence>
<keyword evidence="4 7" id="KW-1133">Transmembrane helix</keyword>
<feature type="region of interest" description="Disordered" evidence="6">
    <location>
        <begin position="100"/>
        <end position="129"/>
    </location>
</feature>
<dbReference type="Pfam" id="PF01810">
    <property type="entry name" value="LysE"/>
    <property type="match status" value="1"/>
</dbReference>
<organism evidence="8 9">
    <name type="scientific">Micromonospora polyrhachis</name>
    <dbReference type="NCBI Taxonomy" id="1282883"/>
    <lineage>
        <taxon>Bacteria</taxon>
        <taxon>Bacillati</taxon>
        <taxon>Actinomycetota</taxon>
        <taxon>Actinomycetes</taxon>
        <taxon>Micromonosporales</taxon>
        <taxon>Micromonosporaceae</taxon>
        <taxon>Micromonospora</taxon>
    </lineage>
</organism>
<gene>
    <name evidence="8" type="ORF">FHR38_003305</name>
</gene>
<reference evidence="8 9" key="1">
    <citation type="submission" date="2020-08" db="EMBL/GenBank/DDBJ databases">
        <title>Sequencing the genomes of 1000 actinobacteria strains.</title>
        <authorList>
            <person name="Klenk H.-P."/>
        </authorList>
    </citation>
    <scope>NUCLEOTIDE SEQUENCE [LARGE SCALE GENOMIC DNA]</scope>
    <source>
        <strain evidence="8 9">DSM 45886</strain>
    </source>
</reference>
<sequence length="231" mass="24294">MRVAAILGFMAAVLPFVVTPGASLTLLTQRVGSVGRRAGRPVILGATTGLYVHAALAAVGLSALVMRSSQMFTAVKLVGAVYLVGLGIWTLHLAARSRKPMREPAVPPPPPESTEAPRTGRATVTPTGRATVTRASQSTYLQALFGTVLNPKAASIYLTLVPQFLDPDRPVVGPVLALATVHALLVGTWLLLWTVLIGRATRILKSPKFKVVLNRITGSVLIALGLRTALA</sequence>